<dbReference type="EMBL" id="QZDT01000013">
    <property type="protein sequence ID" value="NBJ92907.1"/>
    <property type="molecule type" value="Genomic_DNA"/>
</dbReference>
<dbReference type="AlphaFoldDB" id="A0A9X5GTE6"/>
<dbReference type="RefSeq" id="WP_160559986.1">
    <property type="nucleotide sequence ID" value="NZ_QZDT01000013.1"/>
</dbReference>
<organism evidence="1 2">
    <name type="scientific">Parablautia muri</name>
    <dbReference type="NCBI Taxonomy" id="2320879"/>
    <lineage>
        <taxon>Bacteria</taxon>
        <taxon>Bacillati</taxon>
        <taxon>Bacillota</taxon>
        <taxon>Clostridia</taxon>
        <taxon>Lachnospirales</taxon>
        <taxon>Lachnospiraceae</taxon>
        <taxon>Parablautia</taxon>
    </lineage>
</organism>
<accession>A0A9X5GTE6</accession>
<evidence type="ECO:0000313" key="1">
    <source>
        <dbReference type="EMBL" id="NBJ92907.1"/>
    </source>
</evidence>
<reference evidence="1" key="1">
    <citation type="submission" date="2018-09" db="EMBL/GenBank/DDBJ databases">
        <title>Murine metabolic-syndrome-specific gut microbial biobank.</title>
        <authorList>
            <person name="Liu C."/>
        </authorList>
    </citation>
    <scope>NUCLEOTIDE SEQUENCE</scope>
    <source>
        <strain evidence="1">D42-62</strain>
    </source>
</reference>
<proteinExistence type="predicted"/>
<keyword evidence="2" id="KW-1185">Reference proteome</keyword>
<dbReference type="SUPFAM" id="SSF52540">
    <property type="entry name" value="P-loop containing nucleoside triphosphate hydrolases"/>
    <property type="match status" value="1"/>
</dbReference>
<comment type="caution">
    <text evidence="1">The sequence shown here is derived from an EMBL/GenBank/DDBJ whole genome shotgun (WGS) entry which is preliminary data.</text>
</comment>
<gene>
    <name evidence="1" type="ORF">D5281_09935</name>
</gene>
<evidence type="ECO:0008006" key="3">
    <source>
        <dbReference type="Google" id="ProtNLM"/>
    </source>
</evidence>
<protein>
    <recommendedName>
        <fullName evidence="3">KAP NTPase domain-containing protein</fullName>
    </recommendedName>
</protein>
<dbReference type="InterPro" id="IPR027417">
    <property type="entry name" value="P-loop_NTPase"/>
</dbReference>
<evidence type="ECO:0000313" key="2">
    <source>
        <dbReference type="Proteomes" id="UP001154420"/>
    </source>
</evidence>
<name>A0A9X5GTE6_9FIRM</name>
<sequence length="900" mass="105197">MKKLKIADGQRFKIHIEEKIIEDSLYFHEYEIAVNSLNNIWNLQDDNGNENNRLENPNNIIAFCGERGSGKSSAMMSFVQALVRSGERDDKLKFGENIRNSNWKTNIVVDPSMFDEVHNIVDIVLAHIYQDFQSIYDENNQSIEQYEREKMMMQLSKVYKSLSIINNKEKMLDDEYDEAGNISKLQKLGASTMLRNDMEELVKMYLELNSKRASAKKCGKLLIAIDDLDLCNENVYKMAEQIRKYLILPNIIIVMAVKIEQFEMGIEEKNRDDFKNIIQGKGRTNTIDREMREMAERYTTKLIPKARRIYLPELKSNQVELEGIVLKNDGMDNQSLVLENRLLKLICEKTGMYFIPSENGSSYLVPSNLRDLINFISMLNEMEYPGDNIRIKLNNILEFKYYFIEEMIKRNVRQEELEDLMEVVESDDRIKNYNMYNFLNKVYQKKTGRVGVVDIYANSNLEFTLWSLAIVIERLTNNMSCLTFNDDNLLSDYVEIYYTIILNEKFCEKIEIANPLIGGFIWGNRANGVVPWIATENHQFVMNRDKFFINIFECWNAVADVLEEEKCLLSIERKDVSKTKVTALKKDTGRSEIIIWILMALLSSNFELQNNGKIRLNRVPLIANNYTIPPNVVVSLENYIVNLCELESMFVFLNLERLRVDWDDVKDIFSVMEEKNRNLVKQARVIVLNVDLSLQLLEYCTRNNDYKEPTKSNEDRTYQLIKKFLDNVSHFMKEAGAGHADWTKFWIPLEKTEKGEIKGKEIDICQIYARVCMVAEEKNKYPSVTEADEIEKRNLKRVFAQKIETVATEDYIGKVKGITGFITEKNRYADYVKDLLENIANSIQQYTYKEKKMPEGFDSELLMKLYSEVVDLYMENPQKKISEEQHNEYKAVAQIRNVIN</sequence>
<dbReference type="OrthoDB" id="2046240at2"/>
<dbReference type="Proteomes" id="UP001154420">
    <property type="component" value="Unassembled WGS sequence"/>
</dbReference>